<dbReference type="EMBL" id="JAAGKO020000019">
    <property type="protein sequence ID" value="MDI5963967.1"/>
    <property type="molecule type" value="Genomic_DNA"/>
</dbReference>
<gene>
    <name evidence="3" type="ORF">POF43_014800</name>
    <name evidence="4" type="ORF">POF50_012080</name>
</gene>
<dbReference type="InterPro" id="IPR041698">
    <property type="entry name" value="Methyltransf_25"/>
</dbReference>
<dbReference type="Proteomes" id="UP001156398">
    <property type="component" value="Unassembled WGS sequence"/>
</dbReference>
<keyword evidence="4" id="KW-0489">Methyltransferase</keyword>
<dbReference type="PANTHER" id="PTHR43861">
    <property type="entry name" value="TRANS-ACONITATE 2-METHYLTRANSFERASE-RELATED"/>
    <property type="match status" value="1"/>
</dbReference>
<dbReference type="InterPro" id="IPR029063">
    <property type="entry name" value="SAM-dependent_MTases_sf"/>
</dbReference>
<sequence>MDRPDLRDAWAGGGPRSVDRNVLAERGAPEKPYFAAVAAVAGASIAGRPGARVLDIGCSAGAFVAYLSRERPNLRCTGVDLLAPVVEAARANVPGADFAVADLLDAATLPTGFDVTTMLGIHSLFDDPGCWIEPALSTLRPGGRLVAFGLFNDEPVDVLVRMRDSRPDASGDWQTGWTTWSKRTVEQHLLRSGLSWTWHAYALDRRVERWSPDPLHSWTVDVDGEAATVNGGRLLHSHAILEVTAP</sequence>
<evidence type="ECO:0000313" key="4">
    <source>
        <dbReference type="EMBL" id="MDI5970070.1"/>
    </source>
</evidence>
<keyword evidence="5" id="KW-1185">Reference proteome</keyword>
<reference evidence="4 5" key="1">
    <citation type="submission" date="2023-05" db="EMBL/GenBank/DDBJ databases">
        <title>Streptantibioticus silvisoli sp. nov., acidotolerant actinomycetes 1 from pine litter.</title>
        <authorList>
            <person name="Swiecimska M."/>
            <person name="Golinska P."/>
            <person name="Sangal V."/>
            <person name="Wachnowicz B."/>
            <person name="Goodfellow M."/>
        </authorList>
    </citation>
    <scope>NUCLEOTIDE SEQUENCE</scope>
    <source>
        <strain evidence="4">SL13</strain>
        <strain evidence="3 5">SL54</strain>
    </source>
</reference>
<dbReference type="GO" id="GO:0008168">
    <property type="term" value="F:methyltransferase activity"/>
    <property type="evidence" value="ECO:0007669"/>
    <property type="project" value="UniProtKB-KW"/>
</dbReference>
<dbReference type="EC" id="2.1.-.-" evidence="4"/>
<name>A0AA90H773_9ACTN</name>
<dbReference type="AlphaFoldDB" id="A0AA90H773"/>
<dbReference type="SUPFAM" id="SSF53335">
    <property type="entry name" value="S-adenosyl-L-methionine-dependent methyltransferases"/>
    <property type="match status" value="1"/>
</dbReference>
<dbReference type="Gene3D" id="3.40.50.150">
    <property type="entry name" value="Vaccinia Virus protein VP39"/>
    <property type="match status" value="1"/>
</dbReference>
<dbReference type="PANTHER" id="PTHR43861:SF3">
    <property type="entry name" value="PUTATIVE (AFU_ORTHOLOGUE AFUA_2G14390)-RELATED"/>
    <property type="match status" value="1"/>
</dbReference>
<accession>A0AA90H773</accession>
<dbReference type="RefSeq" id="WP_271312731.1">
    <property type="nucleotide sequence ID" value="NZ_JAAGKO020000019.1"/>
</dbReference>
<evidence type="ECO:0000313" key="3">
    <source>
        <dbReference type="EMBL" id="MDI5963967.1"/>
    </source>
</evidence>
<feature type="domain" description="Methyltransferase" evidence="2">
    <location>
        <begin position="53"/>
        <end position="143"/>
    </location>
</feature>
<dbReference type="GO" id="GO:0017000">
    <property type="term" value="P:antibiotic biosynthetic process"/>
    <property type="evidence" value="ECO:0007669"/>
    <property type="project" value="UniProtKB-ARBA"/>
</dbReference>
<protein>
    <submittedName>
        <fullName evidence="4">Class I SAM-dependent methyltransferase</fullName>
        <ecNumber evidence="4">2.1.-.-</ecNumber>
    </submittedName>
</protein>
<evidence type="ECO:0000256" key="1">
    <source>
        <dbReference type="ARBA" id="ARBA00022679"/>
    </source>
</evidence>
<dbReference type="Pfam" id="PF13649">
    <property type="entry name" value="Methyltransf_25"/>
    <property type="match status" value="1"/>
</dbReference>
<evidence type="ECO:0000313" key="5">
    <source>
        <dbReference type="Proteomes" id="UP001156398"/>
    </source>
</evidence>
<keyword evidence="1 4" id="KW-0808">Transferase</keyword>
<dbReference type="GO" id="GO:0032259">
    <property type="term" value="P:methylation"/>
    <property type="evidence" value="ECO:0007669"/>
    <property type="project" value="UniProtKB-KW"/>
</dbReference>
<dbReference type="CDD" id="cd02440">
    <property type="entry name" value="AdoMet_MTases"/>
    <property type="match status" value="1"/>
</dbReference>
<dbReference type="EMBL" id="JABXJJ020000013">
    <property type="protein sequence ID" value="MDI5970070.1"/>
    <property type="molecule type" value="Genomic_DNA"/>
</dbReference>
<comment type="caution">
    <text evidence="4">The sequence shown here is derived from an EMBL/GenBank/DDBJ whole genome shotgun (WGS) entry which is preliminary data.</text>
</comment>
<evidence type="ECO:0000259" key="2">
    <source>
        <dbReference type="Pfam" id="PF13649"/>
    </source>
</evidence>
<organism evidence="4">
    <name type="scientific">Streptantibioticus silvisoli</name>
    <dbReference type="NCBI Taxonomy" id="2705255"/>
    <lineage>
        <taxon>Bacteria</taxon>
        <taxon>Bacillati</taxon>
        <taxon>Actinomycetota</taxon>
        <taxon>Actinomycetes</taxon>
        <taxon>Kitasatosporales</taxon>
        <taxon>Streptomycetaceae</taxon>
        <taxon>Streptantibioticus</taxon>
    </lineage>
</organism>
<proteinExistence type="predicted"/>